<gene>
    <name evidence="2" type="ORF">SIL82_08265</name>
</gene>
<dbReference type="EMBL" id="JAWXXV010000001">
    <property type="protein sequence ID" value="MDX5984254.1"/>
    <property type="molecule type" value="Genomic_DNA"/>
</dbReference>
<dbReference type="Proteomes" id="UP001279660">
    <property type="component" value="Unassembled WGS sequence"/>
</dbReference>
<dbReference type="RefSeq" id="WP_010403609.1">
    <property type="nucleotide sequence ID" value="NZ_JAWXXV010000001.1"/>
</dbReference>
<keyword evidence="1" id="KW-1133">Transmembrane helix</keyword>
<accession>A0ABU4PN73</accession>
<sequence>MTPRDRAWRGVGVVAFLFAAGVGLADRLDGGSLLALPAFALALIGLVLIVQGKRVAAAVRVERSRHRTLVAAIRAQRAARTRR</sequence>
<evidence type="ECO:0000313" key="2">
    <source>
        <dbReference type="EMBL" id="MDX5984254.1"/>
    </source>
</evidence>
<name>A0ABU4PN73_9SPHN</name>
<organism evidence="2 3">
    <name type="scientific">Sphingomonas echinoides</name>
    <dbReference type="NCBI Taxonomy" id="59803"/>
    <lineage>
        <taxon>Bacteria</taxon>
        <taxon>Pseudomonadati</taxon>
        <taxon>Pseudomonadota</taxon>
        <taxon>Alphaproteobacteria</taxon>
        <taxon>Sphingomonadales</taxon>
        <taxon>Sphingomonadaceae</taxon>
        <taxon>Sphingomonas</taxon>
    </lineage>
</organism>
<protein>
    <submittedName>
        <fullName evidence="2">Uncharacterized protein</fullName>
    </submittedName>
</protein>
<evidence type="ECO:0000313" key="3">
    <source>
        <dbReference type="Proteomes" id="UP001279660"/>
    </source>
</evidence>
<evidence type="ECO:0000256" key="1">
    <source>
        <dbReference type="SAM" id="Phobius"/>
    </source>
</evidence>
<reference evidence="2 3" key="1">
    <citation type="submission" date="2023-11" db="EMBL/GenBank/DDBJ databases">
        <title>MicrobeMod: A computational toolkit for identifying prokaryotic methylation and restriction-modification with nanopore sequencing.</title>
        <authorList>
            <person name="Crits-Christoph A."/>
            <person name="Kang S.C."/>
            <person name="Lee H."/>
            <person name="Ostrov N."/>
        </authorList>
    </citation>
    <scope>NUCLEOTIDE SEQUENCE [LARGE SCALE GENOMIC DNA]</scope>
    <source>
        <strain evidence="2 3">ATCC 14820</strain>
    </source>
</reference>
<keyword evidence="3" id="KW-1185">Reference proteome</keyword>
<proteinExistence type="predicted"/>
<feature type="transmembrane region" description="Helical" evidence="1">
    <location>
        <begin position="7"/>
        <end position="25"/>
    </location>
</feature>
<keyword evidence="1" id="KW-0812">Transmembrane</keyword>
<comment type="caution">
    <text evidence="2">The sequence shown here is derived from an EMBL/GenBank/DDBJ whole genome shotgun (WGS) entry which is preliminary data.</text>
</comment>
<keyword evidence="1" id="KW-0472">Membrane</keyword>
<feature type="transmembrane region" description="Helical" evidence="1">
    <location>
        <begin position="31"/>
        <end position="50"/>
    </location>
</feature>